<accession>A0A0C3FJ85</accession>
<proteinExistence type="predicted"/>
<keyword evidence="1" id="KW-0812">Transmembrane</keyword>
<name>A0A0C3FJ85_PILCF</name>
<evidence type="ECO:0000256" key="1">
    <source>
        <dbReference type="SAM" id="Phobius"/>
    </source>
</evidence>
<evidence type="ECO:0000313" key="2">
    <source>
        <dbReference type="EMBL" id="KIM84490.1"/>
    </source>
</evidence>
<gene>
    <name evidence="2" type="ORF">PILCRDRAFT_818063</name>
</gene>
<reference evidence="2 3" key="1">
    <citation type="submission" date="2014-04" db="EMBL/GenBank/DDBJ databases">
        <authorList>
            <consortium name="DOE Joint Genome Institute"/>
            <person name="Kuo A."/>
            <person name="Tarkka M."/>
            <person name="Buscot F."/>
            <person name="Kohler A."/>
            <person name="Nagy L.G."/>
            <person name="Floudas D."/>
            <person name="Copeland A."/>
            <person name="Barry K.W."/>
            <person name="Cichocki N."/>
            <person name="Veneault-Fourrey C."/>
            <person name="LaButti K."/>
            <person name="Lindquist E.A."/>
            <person name="Lipzen A."/>
            <person name="Lundell T."/>
            <person name="Morin E."/>
            <person name="Murat C."/>
            <person name="Sun H."/>
            <person name="Tunlid A."/>
            <person name="Henrissat B."/>
            <person name="Grigoriev I.V."/>
            <person name="Hibbett D.S."/>
            <person name="Martin F."/>
            <person name="Nordberg H.P."/>
            <person name="Cantor M.N."/>
            <person name="Hua S.X."/>
        </authorList>
    </citation>
    <scope>NUCLEOTIDE SEQUENCE [LARGE SCALE GENOMIC DNA]</scope>
    <source>
        <strain evidence="2 3">F 1598</strain>
    </source>
</reference>
<evidence type="ECO:0008006" key="4">
    <source>
        <dbReference type="Google" id="ProtNLM"/>
    </source>
</evidence>
<dbReference type="InParanoid" id="A0A0C3FJ85"/>
<dbReference type="HOGENOM" id="CLU_1661454_0_0_1"/>
<keyword evidence="1" id="KW-0472">Membrane</keyword>
<feature type="transmembrane region" description="Helical" evidence="1">
    <location>
        <begin position="113"/>
        <end position="133"/>
    </location>
</feature>
<dbReference type="EMBL" id="KN832987">
    <property type="protein sequence ID" value="KIM84490.1"/>
    <property type="molecule type" value="Genomic_DNA"/>
</dbReference>
<evidence type="ECO:0000313" key="3">
    <source>
        <dbReference type="Proteomes" id="UP000054166"/>
    </source>
</evidence>
<protein>
    <recommendedName>
        <fullName evidence="4">MARVEL domain-containing protein</fullName>
    </recommendedName>
</protein>
<feature type="transmembrane region" description="Helical" evidence="1">
    <location>
        <begin position="88"/>
        <end position="107"/>
    </location>
</feature>
<sequence>MAISARSIVLLNARLSSVVVTLQILFPYQFYNSHLARAVSRWTGLPLVTLVDENSCAHALVVALDLAILVHLWMGATTSRKHAHASTALMELIYSTVAILTCTPLVPRQYGSSISLIGAITNFMFAFGICWAGDIGWRDMVGLFGGDESIRERDRVKVE</sequence>
<dbReference type="Proteomes" id="UP000054166">
    <property type="component" value="Unassembled WGS sequence"/>
</dbReference>
<dbReference type="OrthoDB" id="3155479at2759"/>
<keyword evidence="1" id="KW-1133">Transmembrane helix</keyword>
<dbReference type="AlphaFoldDB" id="A0A0C3FJ85"/>
<keyword evidence="3" id="KW-1185">Reference proteome</keyword>
<reference evidence="3" key="2">
    <citation type="submission" date="2015-01" db="EMBL/GenBank/DDBJ databases">
        <title>Evolutionary Origins and Diversification of the Mycorrhizal Mutualists.</title>
        <authorList>
            <consortium name="DOE Joint Genome Institute"/>
            <consortium name="Mycorrhizal Genomics Consortium"/>
            <person name="Kohler A."/>
            <person name="Kuo A."/>
            <person name="Nagy L.G."/>
            <person name="Floudas D."/>
            <person name="Copeland A."/>
            <person name="Barry K.W."/>
            <person name="Cichocki N."/>
            <person name="Veneault-Fourrey C."/>
            <person name="LaButti K."/>
            <person name="Lindquist E.A."/>
            <person name="Lipzen A."/>
            <person name="Lundell T."/>
            <person name="Morin E."/>
            <person name="Murat C."/>
            <person name="Riley R."/>
            <person name="Ohm R."/>
            <person name="Sun H."/>
            <person name="Tunlid A."/>
            <person name="Henrissat B."/>
            <person name="Grigoriev I.V."/>
            <person name="Hibbett D.S."/>
            <person name="Martin F."/>
        </authorList>
    </citation>
    <scope>NUCLEOTIDE SEQUENCE [LARGE SCALE GENOMIC DNA]</scope>
    <source>
        <strain evidence="3">F 1598</strain>
    </source>
</reference>
<organism evidence="2 3">
    <name type="scientific">Piloderma croceum (strain F 1598)</name>
    <dbReference type="NCBI Taxonomy" id="765440"/>
    <lineage>
        <taxon>Eukaryota</taxon>
        <taxon>Fungi</taxon>
        <taxon>Dikarya</taxon>
        <taxon>Basidiomycota</taxon>
        <taxon>Agaricomycotina</taxon>
        <taxon>Agaricomycetes</taxon>
        <taxon>Agaricomycetidae</taxon>
        <taxon>Atheliales</taxon>
        <taxon>Atheliaceae</taxon>
        <taxon>Piloderma</taxon>
    </lineage>
</organism>